<evidence type="ECO:0000256" key="6">
    <source>
        <dbReference type="HAMAP-Rule" id="MF_00227"/>
    </source>
</evidence>
<sequence length="126" mass="14669">MDQRFSKESRLLNKADFQRVFDNAPFRASHPNLLILATPSSHEQPRLGLVIGKKNTKKAVARNRIKRLIRESFRCNKQHLPAIDLVCISRKGLEELDNPAMFRLLEQQWKRLIKKASKLSTKTIHK</sequence>
<dbReference type="GO" id="GO:0001682">
    <property type="term" value="P:tRNA 5'-leader removal"/>
    <property type="evidence" value="ECO:0007669"/>
    <property type="project" value="UniProtKB-UniRule"/>
</dbReference>
<dbReference type="Gene3D" id="3.30.230.10">
    <property type="match status" value="1"/>
</dbReference>
<evidence type="ECO:0000313" key="9">
    <source>
        <dbReference type="Proteomes" id="UP000569732"/>
    </source>
</evidence>
<dbReference type="Pfam" id="PF00825">
    <property type="entry name" value="Ribonuclease_P"/>
    <property type="match status" value="1"/>
</dbReference>
<comment type="caution">
    <text evidence="8">The sequence shown here is derived from an EMBL/GenBank/DDBJ whole genome shotgun (WGS) entry which is preliminary data.</text>
</comment>
<dbReference type="GO" id="GO:0004526">
    <property type="term" value="F:ribonuclease P activity"/>
    <property type="evidence" value="ECO:0007669"/>
    <property type="project" value="UniProtKB-UniRule"/>
</dbReference>
<keyword evidence="1 6" id="KW-0819">tRNA processing</keyword>
<keyword evidence="9" id="KW-1185">Reference proteome</keyword>
<dbReference type="RefSeq" id="WP_180568827.1">
    <property type="nucleotide sequence ID" value="NZ_JACCKB010000017.1"/>
</dbReference>
<dbReference type="SUPFAM" id="SSF54211">
    <property type="entry name" value="Ribosomal protein S5 domain 2-like"/>
    <property type="match status" value="1"/>
</dbReference>
<reference evidence="8 9" key="1">
    <citation type="submission" date="2020-07" db="EMBL/GenBank/DDBJ databases">
        <title>Endozoicomonas sp. nov., isolated from sediment.</title>
        <authorList>
            <person name="Gu T."/>
        </authorList>
    </citation>
    <scope>NUCLEOTIDE SEQUENCE [LARGE SCALE GENOMIC DNA]</scope>
    <source>
        <strain evidence="8 9">SM1973</strain>
    </source>
</reference>
<protein>
    <recommendedName>
        <fullName evidence="6 7">Ribonuclease P protein component</fullName>
        <shortName evidence="6">RNase P protein</shortName>
        <shortName evidence="6">RNaseP protein</shortName>
        <ecNumber evidence="6 7">3.1.26.5</ecNumber>
    </recommendedName>
    <alternativeName>
        <fullName evidence="6">Protein C5</fullName>
    </alternativeName>
</protein>
<evidence type="ECO:0000256" key="5">
    <source>
        <dbReference type="ARBA" id="ARBA00022884"/>
    </source>
</evidence>
<dbReference type="PANTHER" id="PTHR33992">
    <property type="entry name" value="RIBONUCLEASE P PROTEIN COMPONENT"/>
    <property type="match status" value="1"/>
</dbReference>
<evidence type="ECO:0000256" key="4">
    <source>
        <dbReference type="ARBA" id="ARBA00022801"/>
    </source>
</evidence>
<evidence type="ECO:0000256" key="3">
    <source>
        <dbReference type="ARBA" id="ARBA00022759"/>
    </source>
</evidence>
<accession>A0A853I9R2</accession>
<dbReference type="GO" id="GO:0042781">
    <property type="term" value="F:3'-tRNA processing endoribonuclease activity"/>
    <property type="evidence" value="ECO:0007669"/>
    <property type="project" value="TreeGrafter"/>
</dbReference>
<comment type="catalytic activity">
    <reaction evidence="6">
        <text>Endonucleolytic cleavage of RNA, removing 5'-extranucleotides from tRNA precursor.</text>
        <dbReference type="EC" id="3.1.26.5"/>
    </reaction>
</comment>
<comment type="function">
    <text evidence="6">RNaseP catalyzes the removal of the 5'-leader sequence from pre-tRNA to produce the mature 5'-terminus. It can also cleave other RNA substrates such as 4.5S RNA. The protein component plays an auxiliary but essential role in vivo by binding to the 5'-leader sequence and broadening the substrate specificity of the ribozyme.</text>
</comment>
<evidence type="ECO:0000256" key="2">
    <source>
        <dbReference type="ARBA" id="ARBA00022722"/>
    </source>
</evidence>
<dbReference type="InterPro" id="IPR020568">
    <property type="entry name" value="Ribosomal_Su5_D2-typ_SF"/>
</dbReference>
<evidence type="ECO:0000256" key="7">
    <source>
        <dbReference type="NCBIfam" id="TIGR00188"/>
    </source>
</evidence>
<dbReference type="PANTHER" id="PTHR33992:SF1">
    <property type="entry name" value="RIBONUCLEASE P PROTEIN COMPONENT"/>
    <property type="match status" value="1"/>
</dbReference>
<keyword evidence="4 6" id="KW-0378">Hydrolase</keyword>
<dbReference type="NCBIfam" id="TIGR00188">
    <property type="entry name" value="rnpA"/>
    <property type="match status" value="1"/>
</dbReference>
<dbReference type="AlphaFoldDB" id="A0A853I9R2"/>
<dbReference type="Proteomes" id="UP000569732">
    <property type="component" value="Unassembled WGS sequence"/>
</dbReference>
<dbReference type="GO" id="GO:0030677">
    <property type="term" value="C:ribonuclease P complex"/>
    <property type="evidence" value="ECO:0007669"/>
    <property type="project" value="TreeGrafter"/>
</dbReference>
<keyword evidence="5 6" id="KW-0694">RNA-binding</keyword>
<comment type="similarity">
    <text evidence="6">Belongs to the RnpA family.</text>
</comment>
<name>A0A853I9R2_9GAMM</name>
<dbReference type="InterPro" id="IPR000100">
    <property type="entry name" value="RNase_P"/>
</dbReference>
<comment type="subunit">
    <text evidence="6">Consists of a catalytic RNA component (M1 or rnpB) and a protein subunit.</text>
</comment>
<dbReference type="EC" id="3.1.26.5" evidence="6 7"/>
<dbReference type="GO" id="GO:0000049">
    <property type="term" value="F:tRNA binding"/>
    <property type="evidence" value="ECO:0007669"/>
    <property type="project" value="UniProtKB-UniRule"/>
</dbReference>
<proteinExistence type="inferred from homology"/>
<keyword evidence="2 6" id="KW-0540">Nuclease</keyword>
<dbReference type="EMBL" id="JACCKB010000017">
    <property type="protein sequence ID" value="NYZ66804.1"/>
    <property type="molecule type" value="Genomic_DNA"/>
</dbReference>
<keyword evidence="3 6" id="KW-0255">Endonuclease</keyword>
<evidence type="ECO:0000256" key="1">
    <source>
        <dbReference type="ARBA" id="ARBA00022694"/>
    </source>
</evidence>
<dbReference type="InterPro" id="IPR014721">
    <property type="entry name" value="Ribsml_uS5_D2-typ_fold_subgr"/>
</dbReference>
<organism evidence="8 9">
    <name type="scientific">Spartinivicinus marinus</name>
    <dbReference type="NCBI Taxonomy" id="2994442"/>
    <lineage>
        <taxon>Bacteria</taxon>
        <taxon>Pseudomonadati</taxon>
        <taxon>Pseudomonadota</taxon>
        <taxon>Gammaproteobacteria</taxon>
        <taxon>Oceanospirillales</taxon>
        <taxon>Zooshikellaceae</taxon>
        <taxon>Spartinivicinus</taxon>
    </lineage>
</organism>
<evidence type="ECO:0000313" key="8">
    <source>
        <dbReference type="EMBL" id="NYZ66804.1"/>
    </source>
</evidence>
<dbReference type="HAMAP" id="MF_00227">
    <property type="entry name" value="RNase_P"/>
    <property type="match status" value="1"/>
</dbReference>
<gene>
    <name evidence="6 8" type="primary">rnpA</name>
    <name evidence="8" type="ORF">H0A36_12355</name>
</gene>